<sequence>MAPLLAVLAAALLAGCSTLRLAYEQGPRLAYWWLDPYVDFNDAQKQQARHDLAQWFEWHRRTQLPLYAQALSRAQRDAAQDGHAAQACRWWDEVQQWRDGAFEQVLPKAAELALTLTPAQIDHLQQHYAKTNRKFRDEFLQADPDVRRREALKRTAERAERFYGRLDDTQRHWVAQKLAASPFDPQLWLQERQRRQQDIVHTLRSLQQQRATPEQAREAIRDVYRRTVSSPNEAYRSYAQALTAYNCEFVAQLHNRTSAEQRRTAVERLRGWESDLRALAETDARVGGTPRKGDQLSALER</sequence>
<feature type="signal peptide" evidence="1">
    <location>
        <begin position="1"/>
        <end position="22"/>
    </location>
</feature>
<feature type="chain" id="PRO_5047254073" evidence="1">
    <location>
        <begin position="23"/>
        <end position="301"/>
    </location>
</feature>
<accession>A0ABT0YKT4</accession>
<keyword evidence="3" id="KW-1185">Reference proteome</keyword>
<comment type="caution">
    <text evidence="2">The sequence shown here is derived from an EMBL/GenBank/DDBJ whole genome shotgun (WGS) entry which is preliminary data.</text>
</comment>
<gene>
    <name evidence="2" type="ORF">M8A51_07330</name>
</gene>
<dbReference type="Proteomes" id="UP001165541">
    <property type="component" value="Unassembled WGS sequence"/>
</dbReference>
<evidence type="ECO:0000256" key="1">
    <source>
        <dbReference type="SAM" id="SignalP"/>
    </source>
</evidence>
<evidence type="ECO:0000313" key="3">
    <source>
        <dbReference type="Proteomes" id="UP001165541"/>
    </source>
</evidence>
<proteinExistence type="predicted"/>
<evidence type="ECO:0000313" key="2">
    <source>
        <dbReference type="EMBL" id="MCM5679342.1"/>
    </source>
</evidence>
<name>A0ABT0YKT4_9BURK</name>
<keyword evidence="2" id="KW-0449">Lipoprotein</keyword>
<dbReference type="EMBL" id="JAMKFE010000003">
    <property type="protein sequence ID" value="MCM5679342.1"/>
    <property type="molecule type" value="Genomic_DNA"/>
</dbReference>
<reference evidence="2" key="1">
    <citation type="submission" date="2022-05" db="EMBL/GenBank/DDBJ databases">
        <title>Schlegelella sp. nov., isolated from mangrove soil.</title>
        <authorList>
            <person name="Liu Y."/>
            <person name="Ge X."/>
            <person name="Liu W."/>
        </authorList>
    </citation>
    <scope>NUCLEOTIDE SEQUENCE</scope>
    <source>
        <strain evidence="2">S2-27</strain>
    </source>
</reference>
<protein>
    <submittedName>
        <fullName evidence="2">DUF6279 family lipoprotein</fullName>
    </submittedName>
</protein>
<organism evidence="2 3">
    <name type="scientific">Caldimonas mangrovi</name>
    <dbReference type="NCBI Taxonomy" id="2944811"/>
    <lineage>
        <taxon>Bacteria</taxon>
        <taxon>Pseudomonadati</taxon>
        <taxon>Pseudomonadota</taxon>
        <taxon>Betaproteobacteria</taxon>
        <taxon>Burkholderiales</taxon>
        <taxon>Sphaerotilaceae</taxon>
        <taxon>Caldimonas</taxon>
    </lineage>
</organism>
<dbReference type="Pfam" id="PF19795">
    <property type="entry name" value="DUF6279"/>
    <property type="match status" value="1"/>
</dbReference>
<dbReference type="PIRSF" id="PIRSF028200">
    <property type="entry name" value="UCP028200"/>
    <property type="match status" value="1"/>
</dbReference>
<dbReference type="RefSeq" id="WP_251777534.1">
    <property type="nucleotide sequence ID" value="NZ_JAMKFE010000003.1"/>
</dbReference>
<keyword evidence="1" id="KW-0732">Signal</keyword>
<dbReference type="InterPro" id="IPR016875">
    <property type="entry name" value="UCP028200"/>
</dbReference>